<proteinExistence type="predicted"/>
<sequence length="151" mass="16663">MATLPASQVQPSDAELKATNGDISIQLRLGVATLSLGASGRWELDHATLHQAEERARVSEEHNAALELENAALRDECTRMKEESNMEKFKCQLLVEMLAVSTLDEERSRTQAKQEEAHVASLKSDIAVLLEHARLNGIDMCKLSDLLAAKR</sequence>
<evidence type="ECO:0000313" key="2">
    <source>
        <dbReference type="EMBL" id="TDH65461.1"/>
    </source>
</evidence>
<dbReference type="RefSeq" id="XP_067814960.1">
    <property type="nucleotide sequence ID" value="XM_067964822.1"/>
</dbReference>
<name>A0A976IBF8_BRELC</name>
<keyword evidence="1" id="KW-0175">Coiled coil</keyword>
<evidence type="ECO:0000256" key="1">
    <source>
        <dbReference type="SAM" id="Coils"/>
    </source>
</evidence>
<comment type="caution">
    <text evidence="2">The sequence shown here is derived from an EMBL/GenBank/DDBJ whole genome shotgun (WGS) entry which is preliminary data.</text>
</comment>
<dbReference type="InterPro" id="IPR028118">
    <property type="entry name" value="Chibby_fam"/>
</dbReference>
<dbReference type="AlphaFoldDB" id="A0A976IBF8"/>
<accession>A0A976IBF8</accession>
<evidence type="ECO:0000313" key="3">
    <source>
        <dbReference type="Proteomes" id="UP000294530"/>
    </source>
</evidence>
<dbReference type="OrthoDB" id="64460at2759"/>
<dbReference type="KEGG" id="blac:94350493"/>
<dbReference type="EMBL" id="SHOA02000001">
    <property type="protein sequence ID" value="TDH65461.1"/>
    <property type="molecule type" value="Genomic_DNA"/>
</dbReference>
<dbReference type="Proteomes" id="UP000294530">
    <property type="component" value="Unassembled WGS sequence"/>
</dbReference>
<feature type="coiled-coil region" evidence="1">
    <location>
        <begin position="49"/>
        <end position="83"/>
    </location>
</feature>
<keyword evidence="3" id="KW-1185">Reference proteome</keyword>
<gene>
    <name evidence="2" type="ORF">CCR75_006754</name>
</gene>
<organism evidence="2 3">
    <name type="scientific">Bremia lactucae</name>
    <name type="common">Lettuce downy mildew</name>
    <dbReference type="NCBI Taxonomy" id="4779"/>
    <lineage>
        <taxon>Eukaryota</taxon>
        <taxon>Sar</taxon>
        <taxon>Stramenopiles</taxon>
        <taxon>Oomycota</taxon>
        <taxon>Peronosporomycetes</taxon>
        <taxon>Peronosporales</taxon>
        <taxon>Peronosporaceae</taxon>
        <taxon>Bremia</taxon>
    </lineage>
</organism>
<reference evidence="2 3" key="1">
    <citation type="journal article" date="2021" name="Genome Biol.">
        <title>AFLAP: assembly-free linkage analysis pipeline using k-mers from genome sequencing data.</title>
        <authorList>
            <person name="Fletcher K."/>
            <person name="Zhang L."/>
            <person name="Gil J."/>
            <person name="Han R."/>
            <person name="Cavanaugh K."/>
            <person name="Michelmore R."/>
        </authorList>
    </citation>
    <scope>NUCLEOTIDE SEQUENCE [LARGE SCALE GENOMIC DNA]</scope>
    <source>
        <strain evidence="2 3">SF5</strain>
    </source>
</reference>
<dbReference type="Pfam" id="PF14645">
    <property type="entry name" value="Chibby"/>
    <property type="match status" value="1"/>
</dbReference>
<dbReference type="GeneID" id="94350493"/>
<protein>
    <submittedName>
        <fullName evidence="2">Uncharacterized protein</fullName>
    </submittedName>
</protein>